<comment type="caution">
    <text evidence="2">The sequence shown here is derived from an EMBL/GenBank/DDBJ whole genome shotgun (WGS) entry which is preliminary data.</text>
</comment>
<name>A0A9W6W048_9ACTN</name>
<gene>
    <name evidence="2" type="ORF">Airi02_098410</name>
</gene>
<proteinExistence type="predicted"/>
<protein>
    <submittedName>
        <fullName evidence="2">Uncharacterized protein</fullName>
    </submittedName>
</protein>
<evidence type="ECO:0000256" key="1">
    <source>
        <dbReference type="SAM" id="Phobius"/>
    </source>
</evidence>
<evidence type="ECO:0000313" key="3">
    <source>
        <dbReference type="Proteomes" id="UP001165074"/>
    </source>
</evidence>
<keyword evidence="1" id="KW-1133">Transmembrane helix</keyword>
<dbReference type="AlphaFoldDB" id="A0A9W6W048"/>
<dbReference type="EMBL" id="BSTK01000023">
    <property type="protein sequence ID" value="GLY91913.1"/>
    <property type="molecule type" value="Genomic_DNA"/>
</dbReference>
<evidence type="ECO:0000313" key="2">
    <source>
        <dbReference type="EMBL" id="GLY91913.1"/>
    </source>
</evidence>
<reference evidence="2" key="1">
    <citation type="submission" date="2023-03" db="EMBL/GenBank/DDBJ databases">
        <title>Actinoallomurus iriomotensis NBRC 103684.</title>
        <authorList>
            <person name="Ichikawa N."/>
            <person name="Sato H."/>
            <person name="Tonouchi N."/>
        </authorList>
    </citation>
    <scope>NUCLEOTIDE SEQUENCE</scope>
    <source>
        <strain evidence="2">NBRC 103684</strain>
    </source>
</reference>
<sequence length="86" mass="9585">MPLHARLALITVGLPLIAFGLTLALDFRGLTSRHSRRSVEMMWWFIGGNAEAKQRRVEQQTILERVIGACFALAGLAAVLNALLRW</sequence>
<keyword evidence="3" id="KW-1185">Reference proteome</keyword>
<feature type="transmembrane region" description="Helical" evidence="1">
    <location>
        <begin position="62"/>
        <end position="84"/>
    </location>
</feature>
<feature type="transmembrane region" description="Helical" evidence="1">
    <location>
        <begin position="6"/>
        <end position="27"/>
    </location>
</feature>
<organism evidence="2 3">
    <name type="scientific">Actinoallomurus iriomotensis</name>
    <dbReference type="NCBI Taxonomy" id="478107"/>
    <lineage>
        <taxon>Bacteria</taxon>
        <taxon>Bacillati</taxon>
        <taxon>Actinomycetota</taxon>
        <taxon>Actinomycetes</taxon>
        <taxon>Streptosporangiales</taxon>
        <taxon>Thermomonosporaceae</taxon>
        <taxon>Actinoallomurus</taxon>
    </lineage>
</organism>
<keyword evidence="1" id="KW-0812">Transmembrane</keyword>
<keyword evidence="1" id="KW-0472">Membrane</keyword>
<accession>A0A9W6W048</accession>
<dbReference type="Proteomes" id="UP001165074">
    <property type="component" value="Unassembled WGS sequence"/>
</dbReference>